<evidence type="ECO:0000313" key="4">
    <source>
        <dbReference type="Proteomes" id="UP000039046"/>
    </source>
</evidence>
<feature type="chain" id="PRO_5001978919" description="NTF2-like domain-containing protein" evidence="1">
    <location>
        <begin position="21"/>
        <end position="165"/>
    </location>
</feature>
<dbReference type="OrthoDB" id="5596743at2759"/>
<evidence type="ECO:0000313" key="3">
    <source>
        <dbReference type="EMBL" id="CEJ92601.1"/>
    </source>
</evidence>
<dbReference type="Proteomes" id="UP000039046">
    <property type="component" value="Unassembled WGS sequence"/>
</dbReference>
<accession>A0A0A1T622</accession>
<proteinExistence type="predicted"/>
<dbReference type="InterPro" id="IPR032710">
    <property type="entry name" value="NTF2-like_dom_sf"/>
</dbReference>
<dbReference type="SUPFAM" id="SSF54427">
    <property type="entry name" value="NTF2-like"/>
    <property type="match status" value="1"/>
</dbReference>
<evidence type="ECO:0000256" key="1">
    <source>
        <dbReference type="SAM" id="SignalP"/>
    </source>
</evidence>
<evidence type="ECO:0000259" key="2">
    <source>
        <dbReference type="Pfam" id="PF26534"/>
    </source>
</evidence>
<reference evidence="3 4" key="1">
    <citation type="journal article" date="2015" name="Genome Announc.">
        <title>Draft Genome Sequence and Gene Annotation of the Entomopathogenic Fungus Verticillium hemipterigenum.</title>
        <authorList>
            <person name="Horn F."/>
            <person name="Habel A."/>
            <person name="Scharf D.H."/>
            <person name="Dworschak J."/>
            <person name="Brakhage A.A."/>
            <person name="Guthke R."/>
            <person name="Hertweck C."/>
            <person name="Linde J."/>
        </authorList>
    </citation>
    <scope>NUCLEOTIDE SEQUENCE [LARGE SCALE GENOMIC DNA]</scope>
</reference>
<feature type="domain" description="NTF2-like" evidence="2">
    <location>
        <begin position="21"/>
        <end position="161"/>
    </location>
</feature>
<dbReference type="HOGENOM" id="CLU_096573_2_0_1"/>
<dbReference type="EMBL" id="CDHN01000004">
    <property type="protein sequence ID" value="CEJ92601.1"/>
    <property type="molecule type" value="Genomic_DNA"/>
</dbReference>
<dbReference type="Pfam" id="PF26534">
    <property type="entry name" value="NTF2_7"/>
    <property type="match status" value="1"/>
</dbReference>
<feature type="signal peptide" evidence="1">
    <location>
        <begin position="1"/>
        <end position="20"/>
    </location>
</feature>
<sequence>MHMLTPVFLFIGTALSNSQGDCVPDWRAREIVTNFQQFFTDGNVNRIKDTLTSDFKLYSDSQEFTTPGITPMSGAVVVNGRAAFIAANPPHPGAPNGFVTLDMFYSCTKIAFRWNAPGGFGGKIPIRGIDTLDLAKEGGCWKIKADYSEYNNVGFLQGIGVCQIC</sequence>
<organism evidence="3 4">
    <name type="scientific">[Torrubiella] hemipterigena</name>
    <dbReference type="NCBI Taxonomy" id="1531966"/>
    <lineage>
        <taxon>Eukaryota</taxon>
        <taxon>Fungi</taxon>
        <taxon>Dikarya</taxon>
        <taxon>Ascomycota</taxon>
        <taxon>Pezizomycotina</taxon>
        <taxon>Sordariomycetes</taxon>
        <taxon>Hypocreomycetidae</taxon>
        <taxon>Hypocreales</taxon>
        <taxon>Clavicipitaceae</taxon>
        <taxon>Clavicipitaceae incertae sedis</taxon>
        <taxon>'Torrubiella' clade</taxon>
    </lineage>
</organism>
<dbReference type="InterPro" id="IPR058645">
    <property type="entry name" value="NTF2-like_dom_7"/>
</dbReference>
<keyword evidence="4" id="KW-1185">Reference proteome</keyword>
<dbReference type="AlphaFoldDB" id="A0A0A1T622"/>
<protein>
    <recommendedName>
        <fullName evidence="2">NTF2-like domain-containing protein</fullName>
    </recommendedName>
</protein>
<keyword evidence="1" id="KW-0732">Signal</keyword>
<dbReference type="STRING" id="1531966.A0A0A1T622"/>
<gene>
    <name evidence="3" type="ORF">VHEMI08242</name>
</gene>
<name>A0A0A1T622_9HYPO</name>